<reference evidence="3" key="1">
    <citation type="submission" date="2022-11" db="EMBL/GenBank/DDBJ databases">
        <authorList>
            <person name="Kikuchi T."/>
        </authorList>
    </citation>
    <scope>NUCLEOTIDE SEQUENCE</scope>
    <source>
        <strain evidence="3">PS1010</strain>
    </source>
</reference>
<dbReference type="InterPro" id="IPR000215">
    <property type="entry name" value="Serpin_fam"/>
</dbReference>
<dbReference type="OrthoDB" id="9518664at2759"/>
<feature type="domain" description="Serpin" evidence="2">
    <location>
        <begin position="20"/>
        <end position="329"/>
    </location>
</feature>
<sequence>MSDNQEKMALLLESETNFGLSLLRQQDLSNSTIFSPVSIALALSLVHLAAKGETRNQIRDALAKGSTDEEFEAHFSALNSALLNATKGTEVNIANHIFSSDSHPPKPQYLLDAQKLYHANASSLDFSNTDATADAINAFVKENTKGHIKEIVKPLSITPDLIAVLVDFLHAFRATKRFIETDTWQVAQFAYKDDTFSFHVFLPKTRFGLAEALKGLNAATLQQLLANNETELLNVHLPKIHIEIGIRDAFEQNADLSNFADEIYVSKVTHKALIDVDEDGTTAAAATTVDFMTKSAIMHLKEPIVFKADHPFLFVLAKDTHPLFIGTHV</sequence>
<dbReference type="InterPro" id="IPR042185">
    <property type="entry name" value="Serpin_sf_2"/>
</dbReference>
<evidence type="ECO:0000313" key="4">
    <source>
        <dbReference type="Proteomes" id="UP001152747"/>
    </source>
</evidence>
<protein>
    <recommendedName>
        <fullName evidence="2">Serpin domain-containing protein</fullName>
    </recommendedName>
</protein>
<dbReference type="SMART" id="SM00093">
    <property type="entry name" value="SERPIN"/>
    <property type="match status" value="1"/>
</dbReference>
<comment type="similarity">
    <text evidence="1">Belongs to the serpin family.</text>
</comment>
<dbReference type="InterPro" id="IPR036186">
    <property type="entry name" value="Serpin_sf"/>
</dbReference>
<organism evidence="3 4">
    <name type="scientific">Caenorhabditis angaria</name>
    <dbReference type="NCBI Taxonomy" id="860376"/>
    <lineage>
        <taxon>Eukaryota</taxon>
        <taxon>Metazoa</taxon>
        <taxon>Ecdysozoa</taxon>
        <taxon>Nematoda</taxon>
        <taxon>Chromadorea</taxon>
        <taxon>Rhabditida</taxon>
        <taxon>Rhabditina</taxon>
        <taxon>Rhabditomorpha</taxon>
        <taxon>Rhabditoidea</taxon>
        <taxon>Rhabditidae</taxon>
        <taxon>Peloderinae</taxon>
        <taxon>Caenorhabditis</taxon>
    </lineage>
</organism>
<dbReference type="Proteomes" id="UP001152747">
    <property type="component" value="Unassembled WGS sequence"/>
</dbReference>
<comment type="caution">
    <text evidence="3">The sequence shown here is derived from an EMBL/GenBank/DDBJ whole genome shotgun (WGS) entry which is preliminary data.</text>
</comment>
<dbReference type="AlphaFoldDB" id="A0A9P1ITP1"/>
<dbReference type="SUPFAM" id="SSF56574">
    <property type="entry name" value="Serpins"/>
    <property type="match status" value="1"/>
</dbReference>
<dbReference type="PANTHER" id="PTHR11461">
    <property type="entry name" value="SERINE PROTEASE INHIBITOR, SERPIN"/>
    <property type="match status" value="1"/>
</dbReference>
<dbReference type="PROSITE" id="PS00284">
    <property type="entry name" value="SERPIN"/>
    <property type="match status" value="1"/>
</dbReference>
<accession>A0A9P1ITP1</accession>
<name>A0A9P1ITP1_9PELO</name>
<dbReference type="GO" id="GO:0005615">
    <property type="term" value="C:extracellular space"/>
    <property type="evidence" value="ECO:0007669"/>
    <property type="project" value="InterPro"/>
</dbReference>
<gene>
    <name evidence="3" type="ORF">CAMP_LOCUS13511</name>
</gene>
<dbReference type="EMBL" id="CANHGI010000005">
    <property type="protein sequence ID" value="CAI5450874.1"/>
    <property type="molecule type" value="Genomic_DNA"/>
</dbReference>
<keyword evidence="4" id="KW-1185">Reference proteome</keyword>
<dbReference type="Pfam" id="PF00079">
    <property type="entry name" value="Serpin"/>
    <property type="match status" value="2"/>
</dbReference>
<dbReference type="GO" id="GO:0004867">
    <property type="term" value="F:serine-type endopeptidase inhibitor activity"/>
    <property type="evidence" value="ECO:0007669"/>
    <property type="project" value="InterPro"/>
</dbReference>
<dbReference type="PANTHER" id="PTHR11461:SF299">
    <property type="entry name" value="SERINE OR CYSTEINE PROTEASE INHIBITOR-RELATED"/>
    <property type="match status" value="1"/>
</dbReference>
<dbReference type="InterPro" id="IPR042178">
    <property type="entry name" value="Serpin_sf_1"/>
</dbReference>
<dbReference type="Gene3D" id="3.30.497.10">
    <property type="entry name" value="Antithrombin, subunit I, domain 2"/>
    <property type="match status" value="1"/>
</dbReference>
<dbReference type="InterPro" id="IPR023796">
    <property type="entry name" value="Serpin_dom"/>
</dbReference>
<dbReference type="InterPro" id="IPR023795">
    <property type="entry name" value="Serpin_CS"/>
</dbReference>
<dbReference type="Gene3D" id="2.30.39.10">
    <property type="entry name" value="Alpha-1-antitrypsin, domain 1"/>
    <property type="match status" value="1"/>
</dbReference>
<evidence type="ECO:0000256" key="1">
    <source>
        <dbReference type="RuleBase" id="RU000411"/>
    </source>
</evidence>
<evidence type="ECO:0000259" key="2">
    <source>
        <dbReference type="SMART" id="SM00093"/>
    </source>
</evidence>
<proteinExistence type="inferred from homology"/>
<evidence type="ECO:0000313" key="3">
    <source>
        <dbReference type="EMBL" id="CAI5450874.1"/>
    </source>
</evidence>